<dbReference type="AlphaFoldDB" id="A0AAD5PLF6"/>
<organism evidence="1 2">
    <name type="scientific">Phascolomyces articulosus</name>
    <dbReference type="NCBI Taxonomy" id="60185"/>
    <lineage>
        <taxon>Eukaryota</taxon>
        <taxon>Fungi</taxon>
        <taxon>Fungi incertae sedis</taxon>
        <taxon>Mucoromycota</taxon>
        <taxon>Mucoromycotina</taxon>
        <taxon>Mucoromycetes</taxon>
        <taxon>Mucorales</taxon>
        <taxon>Lichtheimiaceae</taxon>
        <taxon>Phascolomyces</taxon>
    </lineage>
</organism>
<name>A0AAD5PLF6_9FUNG</name>
<reference evidence="1" key="2">
    <citation type="submission" date="2023-02" db="EMBL/GenBank/DDBJ databases">
        <authorList>
            <consortium name="DOE Joint Genome Institute"/>
            <person name="Mondo S.J."/>
            <person name="Chang Y."/>
            <person name="Wang Y."/>
            <person name="Ahrendt S."/>
            <person name="Andreopoulos W."/>
            <person name="Barry K."/>
            <person name="Beard J."/>
            <person name="Benny G.L."/>
            <person name="Blankenship S."/>
            <person name="Bonito G."/>
            <person name="Cuomo C."/>
            <person name="Desiro A."/>
            <person name="Gervers K.A."/>
            <person name="Hundley H."/>
            <person name="Kuo A."/>
            <person name="LaButti K."/>
            <person name="Lang B.F."/>
            <person name="Lipzen A."/>
            <person name="O'Donnell K."/>
            <person name="Pangilinan J."/>
            <person name="Reynolds N."/>
            <person name="Sandor L."/>
            <person name="Smith M.W."/>
            <person name="Tsang A."/>
            <person name="Grigoriev I.V."/>
            <person name="Stajich J.E."/>
            <person name="Spatafora J.W."/>
        </authorList>
    </citation>
    <scope>NUCLEOTIDE SEQUENCE</scope>
    <source>
        <strain evidence="1">RSA 2281</strain>
    </source>
</reference>
<comment type="caution">
    <text evidence="1">The sequence shown here is derived from an EMBL/GenBank/DDBJ whole genome shotgun (WGS) entry which is preliminary data.</text>
</comment>
<sequence length="706" mass="80364">MNGSFSSNEDLDILKPATSTYKTLAQEVDEILLKIQQIPHNTENYLSVGKLYLCQGKPQEAISILTHGLTSISSNVDDQGHVLLLQQQLDIAKAQEERCVDFMERCPYEIVLNIIGCLETETVLQCLDVTRMWRQKLLNHTAAWKLFALEEGICKARKLSQLLKIIAKDIKVLYLHSPPEKLKRYLSTTLFKKNDFSNLRSLCVSDEGDEGSSNPELQLIKSLLNALPYISSKLMHLDVTLSSQKFVNLSPVRILTRCPYLKYLRIDVHNMKEDVRDERRSGFRLAGSSHHSYEGKHLGKFTSLKKLEIIHRSYHHWNIWPVLDELLPCTPNLQSLAVYYDGGSGFNNRDVLSTLKGWCPKLEYLKTGFTSRGFKNYSQQRQLQQFMEDHNNDNDDKNENDDNTATTNGLLRSVAIHNIFTPTPLLSRLEKSTDTLHTLSMTLSHNGRFYSILNHWRALTNYTFHNLASLTFANAASQFYSQILPDILQKLPVLEILCLGYASMDQRVPMGLPHGDVSEEDYKPNRLINAIIQKSKLTRLVFNRFNICNEFKSFFEALLIYYGDVAQQQEEITSTATTNSRDGVLTSLQFAECDGFSAAALRHITRIKSLKCIILSMVPPVRRATDIPLLSADEINEFTQHLPMTSVKKSSLPLLSKLELHGMELSDQAIQNIVICKNLKSLVVERIHGHSKEAGELLKNYMENLN</sequence>
<dbReference type="SUPFAM" id="SSF81383">
    <property type="entry name" value="F-box domain"/>
    <property type="match status" value="1"/>
</dbReference>
<accession>A0AAD5PLF6</accession>
<gene>
    <name evidence="1" type="ORF">BDA99DRAFT_554560</name>
</gene>
<proteinExistence type="predicted"/>
<evidence type="ECO:0008006" key="3">
    <source>
        <dbReference type="Google" id="ProtNLM"/>
    </source>
</evidence>
<evidence type="ECO:0000313" key="2">
    <source>
        <dbReference type="Proteomes" id="UP001209540"/>
    </source>
</evidence>
<dbReference type="Proteomes" id="UP001209540">
    <property type="component" value="Unassembled WGS sequence"/>
</dbReference>
<protein>
    <recommendedName>
        <fullName evidence="3">F-box domain-containing protein</fullName>
    </recommendedName>
</protein>
<reference evidence="1" key="1">
    <citation type="journal article" date="2022" name="IScience">
        <title>Evolution of zygomycete secretomes and the origins of terrestrial fungal ecologies.</title>
        <authorList>
            <person name="Chang Y."/>
            <person name="Wang Y."/>
            <person name="Mondo S."/>
            <person name="Ahrendt S."/>
            <person name="Andreopoulos W."/>
            <person name="Barry K."/>
            <person name="Beard J."/>
            <person name="Benny G.L."/>
            <person name="Blankenship S."/>
            <person name="Bonito G."/>
            <person name="Cuomo C."/>
            <person name="Desiro A."/>
            <person name="Gervers K.A."/>
            <person name="Hundley H."/>
            <person name="Kuo A."/>
            <person name="LaButti K."/>
            <person name="Lang B.F."/>
            <person name="Lipzen A."/>
            <person name="O'Donnell K."/>
            <person name="Pangilinan J."/>
            <person name="Reynolds N."/>
            <person name="Sandor L."/>
            <person name="Smith M.E."/>
            <person name="Tsang A."/>
            <person name="Grigoriev I.V."/>
            <person name="Stajich J.E."/>
            <person name="Spatafora J.W."/>
        </authorList>
    </citation>
    <scope>NUCLEOTIDE SEQUENCE</scope>
    <source>
        <strain evidence="1">RSA 2281</strain>
    </source>
</reference>
<dbReference type="SUPFAM" id="SSF52047">
    <property type="entry name" value="RNI-like"/>
    <property type="match status" value="1"/>
</dbReference>
<dbReference type="EMBL" id="JAIXMP010000001">
    <property type="protein sequence ID" value="KAI9278968.1"/>
    <property type="molecule type" value="Genomic_DNA"/>
</dbReference>
<evidence type="ECO:0000313" key="1">
    <source>
        <dbReference type="EMBL" id="KAI9278968.1"/>
    </source>
</evidence>
<keyword evidence="2" id="KW-1185">Reference proteome</keyword>
<dbReference type="Gene3D" id="1.20.1280.50">
    <property type="match status" value="1"/>
</dbReference>
<dbReference type="InterPro" id="IPR036047">
    <property type="entry name" value="F-box-like_dom_sf"/>
</dbReference>